<protein>
    <submittedName>
        <fullName evidence="1">Uncharacterized protein</fullName>
    </submittedName>
</protein>
<organism evidence="1 2">
    <name type="scientific">Goodea atripinnis</name>
    <dbReference type="NCBI Taxonomy" id="208336"/>
    <lineage>
        <taxon>Eukaryota</taxon>
        <taxon>Metazoa</taxon>
        <taxon>Chordata</taxon>
        <taxon>Craniata</taxon>
        <taxon>Vertebrata</taxon>
        <taxon>Euteleostomi</taxon>
        <taxon>Actinopterygii</taxon>
        <taxon>Neopterygii</taxon>
        <taxon>Teleostei</taxon>
        <taxon>Neoteleostei</taxon>
        <taxon>Acanthomorphata</taxon>
        <taxon>Ovalentaria</taxon>
        <taxon>Atherinomorphae</taxon>
        <taxon>Cyprinodontiformes</taxon>
        <taxon>Goodeidae</taxon>
        <taxon>Goodea</taxon>
    </lineage>
</organism>
<keyword evidence="2" id="KW-1185">Reference proteome</keyword>
<accession>A0ABV0PFT2</accession>
<gene>
    <name evidence="1" type="ORF">GOODEAATRI_021358</name>
</gene>
<evidence type="ECO:0000313" key="1">
    <source>
        <dbReference type="EMBL" id="MEQ2182342.1"/>
    </source>
</evidence>
<comment type="caution">
    <text evidence="1">The sequence shown here is derived from an EMBL/GenBank/DDBJ whole genome shotgun (WGS) entry which is preliminary data.</text>
</comment>
<dbReference type="EMBL" id="JAHRIO010072042">
    <property type="protein sequence ID" value="MEQ2182342.1"/>
    <property type="molecule type" value="Genomic_DNA"/>
</dbReference>
<name>A0ABV0PFT2_9TELE</name>
<reference evidence="1 2" key="1">
    <citation type="submission" date="2021-06" db="EMBL/GenBank/DDBJ databases">
        <authorList>
            <person name="Palmer J.M."/>
        </authorList>
    </citation>
    <scope>NUCLEOTIDE SEQUENCE [LARGE SCALE GENOMIC DNA]</scope>
    <source>
        <strain evidence="1 2">GA_2019</strain>
        <tissue evidence="1">Muscle</tissue>
    </source>
</reference>
<proteinExistence type="predicted"/>
<sequence length="104" mass="12025">MQENCISLSGYRYTPELKWHELGPCLSQSKRLVDTEGYVCFVSQNINDLKYQNITLKTLQYRDFVTGLKADSKSTTDMPVCMLSEVDYCGSCSQHVSSRWRQRL</sequence>
<evidence type="ECO:0000313" key="2">
    <source>
        <dbReference type="Proteomes" id="UP001476798"/>
    </source>
</evidence>
<dbReference type="Proteomes" id="UP001476798">
    <property type="component" value="Unassembled WGS sequence"/>
</dbReference>